<organism evidence="2 3">
    <name type="scientific">Triticum urartu</name>
    <name type="common">Red wild einkorn</name>
    <name type="synonym">Crithodium urartu</name>
    <dbReference type="NCBI Taxonomy" id="4572"/>
    <lineage>
        <taxon>Eukaryota</taxon>
        <taxon>Viridiplantae</taxon>
        <taxon>Streptophyta</taxon>
        <taxon>Embryophyta</taxon>
        <taxon>Tracheophyta</taxon>
        <taxon>Spermatophyta</taxon>
        <taxon>Magnoliopsida</taxon>
        <taxon>Liliopsida</taxon>
        <taxon>Poales</taxon>
        <taxon>Poaceae</taxon>
        <taxon>BOP clade</taxon>
        <taxon>Pooideae</taxon>
        <taxon>Triticodae</taxon>
        <taxon>Triticeae</taxon>
        <taxon>Triticinae</taxon>
        <taxon>Triticum</taxon>
    </lineage>
</organism>
<protein>
    <submittedName>
        <fullName evidence="2">Uncharacterized protein</fullName>
    </submittedName>
</protein>
<dbReference type="Gramene" id="TuG1812G0100002766.01.T01">
    <property type="protein sequence ID" value="TuG1812G0100002766.01.T01.cds471850"/>
    <property type="gene ID" value="TuG1812G0100002766.01"/>
</dbReference>
<feature type="compositionally biased region" description="Polar residues" evidence="1">
    <location>
        <begin position="129"/>
        <end position="139"/>
    </location>
</feature>
<feature type="region of interest" description="Disordered" evidence="1">
    <location>
        <begin position="1"/>
        <end position="36"/>
    </location>
</feature>
<feature type="region of interest" description="Disordered" evidence="1">
    <location>
        <begin position="115"/>
        <end position="139"/>
    </location>
</feature>
<evidence type="ECO:0000313" key="3">
    <source>
        <dbReference type="Proteomes" id="UP000015106"/>
    </source>
</evidence>
<evidence type="ECO:0000256" key="1">
    <source>
        <dbReference type="SAM" id="MobiDB-lite"/>
    </source>
</evidence>
<feature type="compositionally biased region" description="Polar residues" evidence="1">
    <location>
        <begin position="10"/>
        <end position="35"/>
    </location>
</feature>
<reference evidence="2" key="2">
    <citation type="submission" date="2018-03" db="EMBL/GenBank/DDBJ databases">
        <title>The Triticum urartu genome reveals the dynamic nature of wheat genome evolution.</title>
        <authorList>
            <person name="Ling H."/>
            <person name="Ma B."/>
            <person name="Shi X."/>
            <person name="Liu H."/>
            <person name="Dong L."/>
            <person name="Sun H."/>
            <person name="Cao Y."/>
            <person name="Gao Q."/>
            <person name="Zheng S."/>
            <person name="Li Y."/>
            <person name="Yu Y."/>
            <person name="Du H."/>
            <person name="Qi M."/>
            <person name="Li Y."/>
            <person name="Yu H."/>
            <person name="Cui Y."/>
            <person name="Wang N."/>
            <person name="Chen C."/>
            <person name="Wu H."/>
            <person name="Zhao Y."/>
            <person name="Zhang J."/>
            <person name="Li Y."/>
            <person name="Zhou W."/>
            <person name="Zhang B."/>
            <person name="Hu W."/>
            <person name="Eijk M."/>
            <person name="Tang J."/>
            <person name="Witsenboer H."/>
            <person name="Zhao S."/>
            <person name="Li Z."/>
            <person name="Zhang A."/>
            <person name="Wang D."/>
            <person name="Liang C."/>
        </authorList>
    </citation>
    <scope>NUCLEOTIDE SEQUENCE [LARGE SCALE GENOMIC DNA]</scope>
    <source>
        <strain evidence="2">cv. G1812</strain>
    </source>
</reference>
<reference evidence="2" key="3">
    <citation type="submission" date="2022-06" db="UniProtKB">
        <authorList>
            <consortium name="EnsemblPlants"/>
        </authorList>
    </citation>
    <scope>IDENTIFICATION</scope>
</reference>
<accession>A0A8R7P0P8</accession>
<evidence type="ECO:0000313" key="2">
    <source>
        <dbReference type="EnsemblPlants" id="TuG1812G0100002766.01.T01.cds471850"/>
    </source>
</evidence>
<proteinExistence type="predicted"/>
<reference evidence="3" key="1">
    <citation type="journal article" date="2013" name="Nature">
        <title>Draft genome of the wheat A-genome progenitor Triticum urartu.</title>
        <authorList>
            <person name="Ling H.Q."/>
            <person name="Zhao S."/>
            <person name="Liu D."/>
            <person name="Wang J."/>
            <person name="Sun H."/>
            <person name="Zhang C."/>
            <person name="Fan H."/>
            <person name="Li D."/>
            <person name="Dong L."/>
            <person name="Tao Y."/>
            <person name="Gao C."/>
            <person name="Wu H."/>
            <person name="Li Y."/>
            <person name="Cui Y."/>
            <person name="Guo X."/>
            <person name="Zheng S."/>
            <person name="Wang B."/>
            <person name="Yu K."/>
            <person name="Liang Q."/>
            <person name="Yang W."/>
            <person name="Lou X."/>
            <person name="Chen J."/>
            <person name="Feng M."/>
            <person name="Jian J."/>
            <person name="Zhang X."/>
            <person name="Luo G."/>
            <person name="Jiang Y."/>
            <person name="Liu J."/>
            <person name="Wang Z."/>
            <person name="Sha Y."/>
            <person name="Zhang B."/>
            <person name="Wu H."/>
            <person name="Tang D."/>
            <person name="Shen Q."/>
            <person name="Xue P."/>
            <person name="Zou S."/>
            <person name="Wang X."/>
            <person name="Liu X."/>
            <person name="Wang F."/>
            <person name="Yang Y."/>
            <person name="An X."/>
            <person name="Dong Z."/>
            <person name="Zhang K."/>
            <person name="Zhang X."/>
            <person name="Luo M.C."/>
            <person name="Dvorak J."/>
            <person name="Tong Y."/>
            <person name="Wang J."/>
            <person name="Yang H."/>
            <person name="Li Z."/>
            <person name="Wang D."/>
            <person name="Zhang A."/>
            <person name="Wang J."/>
        </authorList>
    </citation>
    <scope>NUCLEOTIDE SEQUENCE</scope>
    <source>
        <strain evidence="3">cv. G1812</strain>
    </source>
</reference>
<name>A0A8R7P0P8_TRIUA</name>
<sequence>MEGPPRESDSTSTPSFTAASIPASMSDSKHPSPSHTLYMARCAPGAIPAAVPLPRPNAETPSTKWPAAVPAVCVPCPTASVVSLPLMSDTRPTSLLLQRTGAWHLPFHLAGGGGMPSSPNEGCEAAMPVSSNPTMTPSP</sequence>
<dbReference type="EnsemblPlants" id="TuG1812G0100002766.01.T01">
    <property type="protein sequence ID" value="TuG1812G0100002766.01.T01.cds471850"/>
    <property type="gene ID" value="TuG1812G0100002766.01"/>
</dbReference>
<dbReference type="AlphaFoldDB" id="A0A8R7P0P8"/>
<keyword evidence="3" id="KW-1185">Reference proteome</keyword>
<dbReference type="Proteomes" id="UP000015106">
    <property type="component" value="Chromosome 1"/>
</dbReference>